<evidence type="ECO:0000313" key="4">
    <source>
        <dbReference type="Proteomes" id="UP001642484"/>
    </source>
</evidence>
<dbReference type="Proteomes" id="UP001642484">
    <property type="component" value="Unassembled WGS sequence"/>
</dbReference>
<name>A0ABP0R3F9_9DINO</name>
<feature type="region of interest" description="Disordered" evidence="1">
    <location>
        <begin position="678"/>
        <end position="740"/>
    </location>
</feature>
<feature type="transmembrane region" description="Helical" evidence="2">
    <location>
        <begin position="366"/>
        <end position="386"/>
    </location>
</feature>
<comment type="caution">
    <text evidence="3">The sequence shown here is derived from an EMBL/GenBank/DDBJ whole genome shotgun (WGS) entry which is preliminary data.</text>
</comment>
<protein>
    <submittedName>
        <fullName evidence="3">Uncharacterized protein</fullName>
    </submittedName>
</protein>
<reference evidence="3 4" key="1">
    <citation type="submission" date="2024-02" db="EMBL/GenBank/DDBJ databases">
        <authorList>
            <person name="Chen Y."/>
            <person name="Shah S."/>
            <person name="Dougan E. K."/>
            <person name="Thang M."/>
            <person name="Chan C."/>
        </authorList>
    </citation>
    <scope>NUCLEOTIDE SEQUENCE [LARGE SCALE GENOMIC DNA]</scope>
</reference>
<evidence type="ECO:0000313" key="3">
    <source>
        <dbReference type="EMBL" id="CAK9094764.1"/>
    </source>
</evidence>
<keyword evidence="2" id="KW-1133">Transmembrane helix</keyword>
<feature type="compositionally biased region" description="Basic and acidic residues" evidence="1">
    <location>
        <begin position="682"/>
        <end position="735"/>
    </location>
</feature>
<sequence>MHSVPAAAAAAGTAFTGKWLFDYNRANFQYDVPQRFGRYMTSRGMLNTQVGQYRQDVHGIAELTSSKMDTVQAMMTLVLCVCAALSDAGRIGMHGCAPPQWLCALYSGHIYTSILLCGTALWLGMHGSLRAQCAATSLLTRKVRLPIPSMAQLDAARSFGSAFEQQKLGDQFRVPFMRHPEDAPELPPASSGESGEKAEKKKEGKESKKSKKKSSKVAAPDPCTEFSSTARDTVPSWIRDEQAGLGINCGKCFQAHSCLLLKAGFSTLTDFNILPEVVDKGLGVMGMQTRDDFEPHETPDHFKMLLAVHFLAVHAVFDLQAGSSFLTKAQEEWWQYDVYARVLMLYGSCQFLYVCYYCIGTTMAELRGFWISWSIPMLFMGAQVLIMRLDIVRTSGNHMLPNAEWLGHIAPYFAVAATTMEYRYLYSPTTVILTWVCVFLAYFGHFVMALRFLDLAWPDWNRQTDLPDEAGKPWWPSTWKVPSAFRNSLWLLAPPKKLEPGQHDLLHEAEGLANSGGGVEIRRRKGDKKGQKVKVKEATESRNALSFQQQMRRQAEGAYTGRSPFKAFAEARSPDLPWQLARVAICTVAFGWVYMAICLFVEMTIGQDSVMKPPGEPPWIRDQKMVNVWKPDAWHMSSMPLPGDYRLESSTLAKYEDDGSIGGYNSDDIHSVGVGVSGVQEDESHSGGSHSDETHAGDSHAADSHAADTHAADSHAADSHAADTHGDSHDTHSPEGHGAGGPMNCLVELLPFLLAELWSLNELPATTDITPGKDIDACADGHLLRELLKAADGIDWLQDSLEKLANSAAPLYDLAPAPAIGSPFMAPTAPKAKKVNWPSLFEPKHLLCKGPELIALTPRGFGAHLSNQDAE</sequence>
<feature type="transmembrane region" description="Helical" evidence="2">
    <location>
        <begin position="338"/>
        <end position="359"/>
    </location>
</feature>
<evidence type="ECO:0000256" key="1">
    <source>
        <dbReference type="SAM" id="MobiDB-lite"/>
    </source>
</evidence>
<evidence type="ECO:0000256" key="2">
    <source>
        <dbReference type="SAM" id="Phobius"/>
    </source>
</evidence>
<feature type="transmembrane region" description="Helical" evidence="2">
    <location>
        <begin position="432"/>
        <end position="453"/>
    </location>
</feature>
<accession>A0ABP0R3F9</accession>
<feature type="compositionally biased region" description="Basic and acidic residues" evidence="1">
    <location>
        <begin position="194"/>
        <end position="207"/>
    </location>
</feature>
<keyword evidence="2" id="KW-0812">Transmembrane</keyword>
<organism evidence="3 4">
    <name type="scientific">Durusdinium trenchii</name>
    <dbReference type="NCBI Taxonomy" id="1381693"/>
    <lineage>
        <taxon>Eukaryota</taxon>
        <taxon>Sar</taxon>
        <taxon>Alveolata</taxon>
        <taxon>Dinophyceae</taxon>
        <taxon>Suessiales</taxon>
        <taxon>Symbiodiniaceae</taxon>
        <taxon>Durusdinium</taxon>
    </lineage>
</organism>
<proteinExistence type="predicted"/>
<feature type="region of interest" description="Disordered" evidence="1">
    <location>
        <begin position="179"/>
        <end position="230"/>
    </location>
</feature>
<keyword evidence="4" id="KW-1185">Reference proteome</keyword>
<dbReference type="EMBL" id="CAXAMN010025373">
    <property type="protein sequence ID" value="CAK9094764.1"/>
    <property type="molecule type" value="Genomic_DNA"/>
</dbReference>
<feature type="transmembrane region" description="Helical" evidence="2">
    <location>
        <begin position="580"/>
        <end position="601"/>
    </location>
</feature>
<gene>
    <name evidence="3" type="ORF">CCMP2556_LOCUS45181</name>
</gene>
<keyword evidence="2" id="KW-0472">Membrane</keyword>